<organism evidence="2 3">
    <name type="scientific">Citreimonas salinaria</name>
    <dbReference type="NCBI Taxonomy" id="321339"/>
    <lineage>
        <taxon>Bacteria</taxon>
        <taxon>Pseudomonadati</taxon>
        <taxon>Pseudomonadota</taxon>
        <taxon>Alphaproteobacteria</taxon>
        <taxon>Rhodobacterales</taxon>
        <taxon>Roseobacteraceae</taxon>
        <taxon>Citreimonas</taxon>
    </lineage>
</organism>
<name>A0A1H3HUZ7_9RHOB</name>
<gene>
    <name evidence="2" type="ORF">SAMN05444340_104179</name>
</gene>
<reference evidence="2 3" key="1">
    <citation type="submission" date="2016-10" db="EMBL/GenBank/DDBJ databases">
        <authorList>
            <person name="de Groot N.N."/>
        </authorList>
    </citation>
    <scope>NUCLEOTIDE SEQUENCE [LARGE SCALE GENOMIC DNA]</scope>
    <source>
        <strain evidence="2 3">DSM 26880</strain>
    </source>
</reference>
<dbReference type="Pfam" id="PF00583">
    <property type="entry name" value="Acetyltransf_1"/>
    <property type="match status" value="1"/>
</dbReference>
<keyword evidence="2" id="KW-0808">Transferase</keyword>
<evidence type="ECO:0000313" key="3">
    <source>
        <dbReference type="Proteomes" id="UP000199286"/>
    </source>
</evidence>
<evidence type="ECO:0000259" key="1">
    <source>
        <dbReference type="PROSITE" id="PS51186"/>
    </source>
</evidence>
<protein>
    <submittedName>
        <fullName evidence="2">Acetyltransferase (GNAT) family protein</fullName>
    </submittedName>
</protein>
<dbReference type="Gene3D" id="3.40.630.30">
    <property type="match status" value="1"/>
</dbReference>
<dbReference type="Proteomes" id="UP000199286">
    <property type="component" value="Unassembled WGS sequence"/>
</dbReference>
<proteinExistence type="predicted"/>
<keyword evidence="3" id="KW-1185">Reference proteome</keyword>
<feature type="domain" description="N-acetyltransferase" evidence="1">
    <location>
        <begin position="113"/>
        <end position="251"/>
    </location>
</feature>
<accession>A0A1H3HUZ7</accession>
<dbReference type="PROSITE" id="PS51186">
    <property type="entry name" value="GNAT"/>
    <property type="match status" value="1"/>
</dbReference>
<dbReference type="RefSeq" id="WP_089881342.1">
    <property type="nucleotide sequence ID" value="NZ_FNPF01000004.1"/>
</dbReference>
<dbReference type="OrthoDB" id="7301318at2"/>
<dbReference type="SUPFAM" id="SSF55729">
    <property type="entry name" value="Acyl-CoA N-acyltransferases (Nat)"/>
    <property type="match status" value="1"/>
</dbReference>
<dbReference type="EMBL" id="FNPF01000004">
    <property type="protein sequence ID" value="SDY19232.1"/>
    <property type="molecule type" value="Genomic_DNA"/>
</dbReference>
<dbReference type="InterPro" id="IPR016181">
    <property type="entry name" value="Acyl_CoA_acyltransferase"/>
</dbReference>
<dbReference type="InterPro" id="IPR000182">
    <property type="entry name" value="GNAT_dom"/>
</dbReference>
<dbReference type="STRING" id="321339.SAMN05444340_104179"/>
<sequence length="251" mass="26622">MTPDTGRLFAAIHATWPAARTWSVAGFTLRDGDGGGKRVSCATWDGAATGTAEGGLADAIARVEAAMREAGQPALFMVPAGADTLDTALAARGYAVADLTALWLCPVERLTDLPVPYLTAFCVWEPLSIMREIWAAGGIGPARLRVMERAASPKTGLFGRALDKPAGAGFCAIHDGIAMVHALEIAPPFRRRGLGAWMMRQAAFWARDNGADWMAVLCTEANAGANALYDRLRMELAGGYHYRIAPEACDG</sequence>
<dbReference type="GO" id="GO:0016747">
    <property type="term" value="F:acyltransferase activity, transferring groups other than amino-acyl groups"/>
    <property type="evidence" value="ECO:0007669"/>
    <property type="project" value="InterPro"/>
</dbReference>
<dbReference type="AlphaFoldDB" id="A0A1H3HUZ7"/>
<evidence type="ECO:0000313" key="2">
    <source>
        <dbReference type="EMBL" id="SDY19232.1"/>
    </source>
</evidence>
<dbReference type="CDD" id="cd04301">
    <property type="entry name" value="NAT_SF"/>
    <property type="match status" value="1"/>
</dbReference>